<accession>A0A1W6ZX83</accession>
<dbReference type="Proteomes" id="UP000194137">
    <property type="component" value="Chromosome"/>
</dbReference>
<evidence type="ECO:0000256" key="1">
    <source>
        <dbReference type="SAM" id="MobiDB-lite"/>
    </source>
</evidence>
<feature type="compositionally biased region" description="Basic residues" evidence="1">
    <location>
        <begin position="43"/>
        <end position="67"/>
    </location>
</feature>
<gene>
    <name evidence="2" type="ORF">CAK95_25090</name>
</gene>
<reference evidence="2 3" key="1">
    <citation type="submission" date="2017-05" db="EMBL/GenBank/DDBJ databases">
        <title>Full genome sequence of Pseudorhodoplanes sinuspersici.</title>
        <authorList>
            <person name="Dastgheib S.M.M."/>
            <person name="Shavandi M."/>
            <person name="Tirandaz H."/>
        </authorList>
    </citation>
    <scope>NUCLEOTIDE SEQUENCE [LARGE SCALE GENOMIC DNA]</scope>
    <source>
        <strain evidence="2 3">RIPI110</strain>
    </source>
</reference>
<sequence length="67" mass="7471">MARQSSGALSKIASRVLQGAKATQREVMQLAASVLSQDETRSTRKAKKRKATKRRTTTRKAKAKKRK</sequence>
<proteinExistence type="predicted"/>
<evidence type="ECO:0000313" key="2">
    <source>
        <dbReference type="EMBL" id="ARQ02009.1"/>
    </source>
</evidence>
<dbReference type="AlphaFoldDB" id="A0A1W6ZX83"/>
<organism evidence="2 3">
    <name type="scientific">Pseudorhodoplanes sinuspersici</name>
    <dbReference type="NCBI Taxonomy" id="1235591"/>
    <lineage>
        <taxon>Bacteria</taxon>
        <taxon>Pseudomonadati</taxon>
        <taxon>Pseudomonadota</taxon>
        <taxon>Alphaproteobacteria</taxon>
        <taxon>Hyphomicrobiales</taxon>
        <taxon>Pseudorhodoplanes</taxon>
    </lineage>
</organism>
<name>A0A1W6ZX83_9HYPH</name>
<dbReference type="KEGG" id="psin:CAK95_25090"/>
<evidence type="ECO:0000313" key="3">
    <source>
        <dbReference type="Proteomes" id="UP000194137"/>
    </source>
</evidence>
<dbReference type="EMBL" id="CP021112">
    <property type="protein sequence ID" value="ARQ02009.1"/>
    <property type="molecule type" value="Genomic_DNA"/>
</dbReference>
<protein>
    <submittedName>
        <fullName evidence="2">Uncharacterized protein</fullName>
    </submittedName>
</protein>
<keyword evidence="3" id="KW-1185">Reference proteome</keyword>
<dbReference type="RefSeq" id="WP_086090402.1">
    <property type="nucleotide sequence ID" value="NZ_CP021112.1"/>
</dbReference>
<feature type="region of interest" description="Disordered" evidence="1">
    <location>
        <begin position="32"/>
        <end position="67"/>
    </location>
</feature>